<dbReference type="AlphaFoldDB" id="A0A835T507"/>
<comment type="caution">
    <text evidence="12">The sequence shown here is derived from an EMBL/GenBank/DDBJ whole genome shotgun (WGS) entry which is preliminary data.</text>
</comment>
<dbReference type="InterPro" id="IPR001701">
    <property type="entry name" value="Glyco_hydro_9"/>
</dbReference>
<organism evidence="12 13">
    <name type="scientific">Chlamydomonas incerta</name>
    <dbReference type="NCBI Taxonomy" id="51695"/>
    <lineage>
        <taxon>Eukaryota</taxon>
        <taxon>Viridiplantae</taxon>
        <taxon>Chlorophyta</taxon>
        <taxon>core chlorophytes</taxon>
        <taxon>Chlorophyceae</taxon>
        <taxon>CS clade</taxon>
        <taxon>Chlamydomonadales</taxon>
        <taxon>Chlamydomonadaceae</taxon>
        <taxon>Chlamydomonas</taxon>
    </lineage>
</organism>
<evidence type="ECO:0000256" key="7">
    <source>
        <dbReference type="ARBA" id="ARBA00023326"/>
    </source>
</evidence>
<dbReference type="PROSITE" id="PS00698">
    <property type="entry name" value="GH9_3"/>
    <property type="match status" value="1"/>
</dbReference>
<evidence type="ECO:0000256" key="4">
    <source>
        <dbReference type="ARBA" id="ARBA00023001"/>
    </source>
</evidence>
<keyword evidence="5 8" id="KW-0119">Carbohydrate metabolism</keyword>
<keyword evidence="3 8" id="KW-0378">Hydrolase</keyword>
<feature type="active site" evidence="9">
    <location>
        <position position="469"/>
    </location>
</feature>
<protein>
    <recommendedName>
        <fullName evidence="10">Endoglucanase</fullName>
        <ecNumber evidence="10">3.2.1.4</ecNumber>
    </recommendedName>
</protein>
<dbReference type="InterPro" id="IPR008928">
    <property type="entry name" value="6-hairpin_glycosidase_sf"/>
</dbReference>
<dbReference type="InterPro" id="IPR018221">
    <property type="entry name" value="Glyco_hydro_9_His_AS"/>
</dbReference>
<feature type="active site" evidence="9">
    <location>
        <position position="460"/>
    </location>
</feature>
<evidence type="ECO:0000313" key="12">
    <source>
        <dbReference type="EMBL" id="KAG2431840.1"/>
    </source>
</evidence>
<dbReference type="OrthoDB" id="2015928at2759"/>
<dbReference type="PROSITE" id="PS00592">
    <property type="entry name" value="GH9_2"/>
    <property type="match status" value="1"/>
</dbReference>
<evidence type="ECO:0000256" key="3">
    <source>
        <dbReference type="ARBA" id="ARBA00022801"/>
    </source>
</evidence>
<dbReference type="InterPro" id="IPR012341">
    <property type="entry name" value="6hp_glycosidase-like_sf"/>
</dbReference>
<comment type="similarity">
    <text evidence="2 8 10">Belongs to the glycosyl hydrolase 9 (cellulase E) family.</text>
</comment>
<evidence type="ECO:0000256" key="8">
    <source>
        <dbReference type="PROSITE-ProRule" id="PRU10059"/>
    </source>
</evidence>
<accession>A0A835T507</accession>
<dbReference type="Gene3D" id="1.50.10.10">
    <property type="match status" value="1"/>
</dbReference>
<evidence type="ECO:0000256" key="5">
    <source>
        <dbReference type="ARBA" id="ARBA00023277"/>
    </source>
</evidence>
<evidence type="ECO:0000256" key="6">
    <source>
        <dbReference type="ARBA" id="ARBA00023295"/>
    </source>
</evidence>
<dbReference type="EC" id="3.2.1.4" evidence="10"/>
<comment type="catalytic activity">
    <reaction evidence="1 10">
        <text>Endohydrolysis of (1-&gt;4)-beta-D-glucosidic linkages in cellulose, lichenin and cereal beta-D-glucans.</text>
        <dbReference type="EC" id="3.2.1.4"/>
    </reaction>
</comment>
<sequence length="701" mass="72654">MSYRFYEAQMSGNVPSWSRASQAAGGWRNRSHALDGTGPGGVNLDLSGGWYDAGDHLKLHLPLGVSASLLAYGALTWEAAYRTPGQWDTAVRNLDWVASYIAKCHTQASDTPASNKFVAQIGDVATDHNTWWGRPEQQPEGGAAGSPGYRPVYVITSSSGRGADIVAEAVASLAGVSLLLKRPGTYSNTTKAAAFLNRAKQLFEFAKTLTGGTWAPPDNNGAYGSSSWDDDMAWAAAWLCRAEVDAGVAVAGSAACAAALSYWRPFVGNTWEVQDVNWDRMAGMAAVLLRDVAAGTATDVATYNTAINAVLSRWVAPSTRTCSSGASPPCYTPGGLVWGSEWGSCRHTANAALVALAAARGDAGAGVEVAYSTRVNRNCWARSQIDYMLGSNLQSQSYVVGYKPTSSHKAPEKPHHRSSSCATSYTTPCDWSALDAPGPNPSVLLGALVGGPDRYDVYADNRRDYVKNEVAVDFNAGYTGALAGLAAVDAAIKAAGCTWSSYCALTCTVSSNISTVPPVTSTCSSSDWACAACSNSWVLDQNTCRTCVSTLRAKGLDAGKCTNSCSGIATAGLQTVCFGTCVPNAAAKGTDWGCNQYCGAASLVGADAARAQQCAACVAGWSNPWDCQNCMAVTSSLSDAAAARASCMSCITTTALGASACAECSKLATAAARGACQACVAGGNKGAWECAQASAGRRLLS</sequence>
<gene>
    <name evidence="12" type="ORF">HXX76_009333</name>
</gene>
<keyword evidence="4 10" id="KW-0136">Cellulose degradation</keyword>
<evidence type="ECO:0000256" key="1">
    <source>
        <dbReference type="ARBA" id="ARBA00000966"/>
    </source>
</evidence>
<dbReference type="PANTHER" id="PTHR22298">
    <property type="entry name" value="ENDO-1,4-BETA-GLUCANASE"/>
    <property type="match status" value="1"/>
</dbReference>
<evidence type="ECO:0000256" key="9">
    <source>
        <dbReference type="PROSITE-ProRule" id="PRU10060"/>
    </source>
</evidence>
<dbReference type="GO" id="GO:0030245">
    <property type="term" value="P:cellulose catabolic process"/>
    <property type="evidence" value="ECO:0007669"/>
    <property type="project" value="UniProtKB-KW"/>
</dbReference>
<evidence type="ECO:0000256" key="2">
    <source>
        <dbReference type="ARBA" id="ARBA00007072"/>
    </source>
</evidence>
<keyword evidence="6 8" id="KW-0326">Glycosidase</keyword>
<name>A0A835T507_CHLIN</name>
<reference evidence="12" key="1">
    <citation type="journal article" date="2020" name="bioRxiv">
        <title>Comparative genomics of Chlamydomonas.</title>
        <authorList>
            <person name="Craig R.J."/>
            <person name="Hasan A.R."/>
            <person name="Ness R.W."/>
            <person name="Keightley P.D."/>
        </authorList>
    </citation>
    <scope>NUCLEOTIDE SEQUENCE</scope>
    <source>
        <strain evidence="12">SAG 7.73</strain>
    </source>
</reference>
<keyword evidence="7 8" id="KW-0624">Polysaccharide degradation</keyword>
<feature type="active site" evidence="8">
    <location>
        <position position="415"/>
    </location>
</feature>
<dbReference type="InterPro" id="IPR033126">
    <property type="entry name" value="Glyco_hydro_9_Asp/Glu_AS"/>
</dbReference>
<proteinExistence type="inferred from homology"/>
<evidence type="ECO:0000313" key="13">
    <source>
        <dbReference type="Proteomes" id="UP000650467"/>
    </source>
</evidence>
<keyword evidence="13" id="KW-1185">Reference proteome</keyword>
<dbReference type="Pfam" id="PF00759">
    <property type="entry name" value="Glyco_hydro_9"/>
    <property type="match status" value="1"/>
</dbReference>
<dbReference type="SUPFAM" id="SSF48208">
    <property type="entry name" value="Six-hairpin glycosidases"/>
    <property type="match status" value="1"/>
</dbReference>
<dbReference type="GO" id="GO:0008810">
    <property type="term" value="F:cellulase activity"/>
    <property type="evidence" value="ECO:0007669"/>
    <property type="project" value="UniProtKB-EC"/>
</dbReference>
<dbReference type="EMBL" id="JAEHOC010000023">
    <property type="protein sequence ID" value="KAG2431840.1"/>
    <property type="molecule type" value="Genomic_DNA"/>
</dbReference>
<dbReference type="Proteomes" id="UP000650467">
    <property type="component" value="Unassembled WGS sequence"/>
</dbReference>
<evidence type="ECO:0000259" key="11">
    <source>
        <dbReference type="Pfam" id="PF00759"/>
    </source>
</evidence>
<evidence type="ECO:0000256" key="10">
    <source>
        <dbReference type="RuleBase" id="RU361166"/>
    </source>
</evidence>
<feature type="domain" description="Glycoside hydrolase family 9" evidence="11">
    <location>
        <begin position="2"/>
        <end position="482"/>
    </location>
</feature>